<proteinExistence type="predicted"/>
<feature type="compositionally biased region" description="Low complexity" evidence="1">
    <location>
        <begin position="305"/>
        <end position="317"/>
    </location>
</feature>
<comment type="caution">
    <text evidence="2">The sequence shown here is derived from an EMBL/GenBank/DDBJ whole genome shotgun (WGS) entry which is preliminary data.</text>
</comment>
<evidence type="ECO:0000313" key="2">
    <source>
        <dbReference type="EMBL" id="KAJ8337188.1"/>
    </source>
</evidence>
<keyword evidence="3" id="KW-1185">Reference proteome</keyword>
<dbReference type="EMBL" id="JAINUF010000019">
    <property type="protein sequence ID" value="KAJ8337188.1"/>
    <property type="molecule type" value="Genomic_DNA"/>
</dbReference>
<feature type="region of interest" description="Disordered" evidence="1">
    <location>
        <begin position="291"/>
        <end position="317"/>
    </location>
</feature>
<evidence type="ECO:0000256" key="1">
    <source>
        <dbReference type="SAM" id="MobiDB-lite"/>
    </source>
</evidence>
<evidence type="ECO:0000313" key="3">
    <source>
        <dbReference type="Proteomes" id="UP001152622"/>
    </source>
</evidence>
<protein>
    <submittedName>
        <fullName evidence="2">Uncharacterized protein</fullName>
    </submittedName>
</protein>
<reference evidence="2" key="1">
    <citation type="journal article" date="2023" name="Science">
        <title>Genome structures resolve the early diversification of teleost fishes.</title>
        <authorList>
            <person name="Parey E."/>
            <person name="Louis A."/>
            <person name="Montfort J."/>
            <person name="Bouchez O."/>
            <person name="Roques C."/>
            <person name="Iampietro C."/>
            <person name="Lluch J."/>
            <person name="Castinel A."/>
            <person name="Donnadieu C."/>
            <person name="Desvignes T."/>
            <person name="Floi Bucao C."/>
            <person name="Jouanno E."/>
            <person name="Wen M."/>
            <person name="Mejri S."/>
            <person name="Dirks R."/>
            <person name="Jansen H."/>
            <person name="Henkel C."/>
            <person name="Chen W.J."/>
            <person name="Zahm M."/>
            <person name="Cabau C."/>
            <person name="Klopp C."/>
            <person name="Thompson A.W."/>
            <person name="Robinson-Rechavi M."/>
            <person name="Braasch I."/>
            <person name="Lecointre G."/>
            <person name="Bobe J."/>
            <person name="Postlethwait J.H."/>
            <person name="Berthelot C."/>
            <person name="Roest Crollius H."/>
            <person name="Guiguen Y."/>
        </authorList>
    </citation>
    <scope>NUCLEOTIDE SEQUENCE</scope>
    <source>
        <strain evidence="2">WJC10195</strain>
    </source>
</reference>
<dbReference type="OrthoDB" id="10011303at2759"/>
<sequence length="374" mass="40801">MGGVGPAQTARLAQTVGLAQTLRPVQTETSSDGFSGGRPPDLRSLCLITQHAILLGWTWRRKCGEPSSSPALQSHSSVTVLAYDDHQCMERARRSSGSLRPNCVQTALRRTRAPGHSDVIGLLNYTASSEIPMRTGEESLDALFDVTIENFRVWRTASGGLEACRQLSAAPWRNGRALRQAANQQLRWRGKERSMLPWRGFVNQLKGGRGTEGQAHDRPGQRDRALHPGPHQQQRNGDTDRRQLGFYGDPAAGAAEDCQRSGCPLTVALNRSSVVGETCFRRKLRAAFPATDGGRRARRHRGRSESPSSAAAASSDVSSRSLAAALRSWRRFHRSPGSLSRLPEGSSWPGPWANVFIIHYAHQIACSRGRGGDG</sequence>
<dbReference type="Proteomes" id="UP001152622">
    <property type="component" value="Chromosome 19"/>
</dbReference>
<feature type="compositionally biased region" description="Basic and acidic residues" evidence="1">
    <location>
        <begin position="214"/>
        <end position="226"/>
    </location>
</feature>
<dbReference type="AlphaFoldDB" id="A0A9Q1EE95"/>
<accession>A0A9Q1EE95</accession>
<feature type="region of interest" description="Disordered" evidence="1">
    <location>
        <begin position="203"/>
        <end position="248"/>
    </location>
</feature>
<name>A0A9Q1EE95_SYNKA</name>
<gene>
    <name evidence="2" type="ORF">SKAU_G00384080</name>
</gene>
<organism evidence="2 3">
    <name type="scientific">Synaphobranchus kaupii</name>
    <name type="common">Kaup's arrowtooth eel</name>
    <dbReference type="NCBI Taxonomy" id="118154"/>
    <lineage>
        <taxon>Eukaryota</taxon>
        <taxon>Metazoa</taxon>
        <taxon>Chordata</taxon>
        <taxon>Craniata</taxon>
        <taxon>Vertebrata</taxon>
        <taxon>Euteleostomi</taxon>
        <taxon>Actinopterygii</taxon>
        <taxon>Neopterygii</taxon>
        <taxon>Teleostei</taxon>
        <taxon>Anguilliformes</taxon>
        <taxon>Synaphobranchidae</taxon>
        <taxon>Synaphobranchus</taxon>
    </lineage>
</organism>